<dbReference type="EMBL" id="MNPL01021818">
    <property type="protein sequence ID" value="OQR69215.1"/>
    <property type="molecule type" value="Genomic_DNA"/>
</dbReference>
<keyword evidence="3" id="KW-1185">Reference proteome</keyword>
<gene>
    <name evidence="2" type="ORF">BIW11_12398</name>
</gene>
<name>A0A1V9X6J1_9ACAR</name>
<protein>
    <submittedName>
        <fullName evidence="2">Uncharacterized protein</fullName>
    </submittedName>
</protein>
<dbReference type="AlphaFoldDB" id="A0A1V9X6J1"/>
<evidence type="ECO:0000313" key="3">
    <source>
        <dbReference type="Proteomes" id="UP000192247"/>
    </source>
</evidence>
<feature type="region of interest" description="Disordered" evidence="1">
    <location>
        <begin position="42"/>
        <end position="100"/>
    </location>
</feature>
<comment type="caution">
    <text evidence="2">The sequence shown here is derived from an EMBL/GenBank/DDBJ whole genome shotgun (WGS) entry which is preliminary data.</text>
</comment>
<dbReference type="Proteomes" id="UP000192247">
    <property type="component" value="Unassembled WGS sequence"/>
</dbReference>
<proteinExistence type="predicted"/>
<sequence>MAVHYRFRYVNPGSAPSTLDFGNGGLGNGGFGNGGFGPGGFGNGGLNNGGFGPGGFGPGPFGFGGRGTHKTEVDPNTGKRTYTYTEKYGAPSSSQGFQAP</sequence>
<accession>A0A1V9X6J1</accession>
<evidence type="ECO:0000256" key="1">
    <source>
        <dbReference type="SAM" id="MobiDB-lite"/>
    </source>
</evidence>
<feature type="compositionally biased region" description="Polar residues" evidence="1">
    <location>
        <begin position="91"/>
        <end position="100"/>
    </location>
</feature>
<evidence type="ECO:0000313" key="2">
    <source>
        <dbReference type="EMBL" id="OQR69215.1"/>
    </source>
</evidence>
<organism evidence="2 3">
    <name type="scientific">Tropilaelaps mercedesae</name>
    <dbReference type="NCBI Taxonomy" id="418985"/>
    <lineage>
        <taxon>Eukaryota</taxon>
        <taxon>Metazoa</taxon>
        <taxon>Ecdysozoa</taxon>
        <taxon>Arthropoda</taxon>
        <taxon>Chelicerata</taxon>
        <taxon>Arachnida</taxon>
        <taxon>Acari</taxon>
        <taxon>Parasitiformes</taxon>
        <taxon>Mesostigmata</taxon>
        <taxon>Gamasina</taxon>
        <taxon>Dermanyssoidea</taxon>
        <taxon>Laelapidae</taxon>
        <taxon>Tropilaelaps</taxon>
    </lineage>
</organism>
<dbReference type="InParanoid" id="A0A1V9X6J1"/>
<reference evidence="2 3" key="1">
    <citation type="journal article" date="2017" name="Gigascience">
        <title>Draft genome of the honey bee ectoparasitic mite, Tropilaelaps mercedesae, is shaped by the parasitic life history.</title>
        <authorList>
            <person name="Dong X."/>
            <person name="Armstrong S.D."/>
            <person name="Xia D."/>
            <person name="Makepeace B.L."/>
            <person name="Darby A.C."/>
            <person name="Kadowaki T."/>
        </authorList>
    </citation>
    <scope>NUCLEOTIDE SEQUENCE [LARGE SCALE GENOMIC DNA]</scope>
    <source>
        <strain evidence="2">Wuxi-XJTLU</strain>
    </source>
</reference>
<feature type="compositionally biased region" description="Gly residues" evidence="1">
    <location>
        <begin position="42"/>
        <end position="66"/>
    </location>
</feature>